<dbReference type="AlphaFoldDB" id="D7CV38"/>
<dbReference type="InterPro" id="IPR020843">
    <property type="entry name" value="ER"/>
</dbReference>
<dbReference type="Pfam" id="PF00107">
    <property type="entry name" value="ADH_zinc_N"/>
    <property type="match status" value="1"/>
</dbReference>
<dbReference type="SUPFAM" id="SSF50129">
    <property type="entry name" value="GroES-like"/>
    <property type="match status" value="1"/>
</dbReference>
<proteinExistence type="predicted"/>
<dbReference type="OrthoDB" id="4190732at2"/>
<dbReference type="eggNOG" id="COG0604">
    <property type="taxonomic scope" value="Bacteria"/>
</dbReference>
<dbReference type="Gene3D" id="3.90.180.10">
    <property type="entry name" value="Medium-chain alcohol dehydrogenases, catalytic domain"/>
    <property type="match status" value="1"/>
</dbReference>
<evidence type="ECO:0000259" key="1">
    <source>
        <dbReference type="SMART" id="SM00829"/>
    </source>
</evidence>
<sequence>MRAVQIRRTGGPDVLELTELPVPEPRSGEVLLKVEAAGVNFADIMVVAGTYLTPTQTPLVPGLEVAGRVVALGPDVQGVAVGRRVAALVGRGGFAEFVRAPAASLVPVPEAWSAKEAAAFPVSFFTAYGALKALGRAQAGERVLVQAAGGALGTATVQLAKALGLEVIGAASSDQKLELARRLGADHTVLAERDAPFERVLAGVREATGGRGVDLICEITGGEDFERNLELLAPYGRILVIGAASGRMPTLNPLRLMYKNQAVIGVWLSELAKDAAVMGEASAFLGDLLAAGRVKPVVGRTFPLEAAADAFRWIQSRHNQGKVLLKP</sequence>
<name>D7CV38_TRURR</name>
<evidence type="ECO:0000313" key="3">
    <source>
        <dbReference type="Proteomes" id="UP000000379"/>
    </source>
</evidence>
<dbReference type="SUPFAM" id="SSF51735">
    <property type="entry name" value="NAD(P)-binding Rossmann-fold domains"/>
    <property type="match status" value="1"/>
</dbReference>
<accession>D7CV38</accession>
<dbReference type="Proteomes" id="UP000000379">
    <property type="component" value="Chromosome"/>
</dbReference>
<dbReference type="InterPro" id="IPR051397">
    <property type="entry name" value="Zn-ADH-like_protein"/>
</dbReference>
<reference evidence="3" key="1">
    <citation type="submission" date="2010-05" db="EMBL/GenBank/DDBJ databases">
        <title>The complete genome of Truepera radiovictris DSM 17093.</title>
        <authorList>
            <consortium name="US DOE Joint Genome Institute (JGI-PGF)"/>
            <person name="Lucas S."/>
            <person name="Copeland A."/>
            <person name="Lapidus A."/>
            <person name="Glavina del Rio T."/>
            <person name="Dalin E."/>
            <person name="Tice H."/>
            <person name="Bruce D."/>
            <person name="Goodwin L."/>
            <person name="Pitluck S."/>
            <person name="Kyrpides N."/>
            <person name="Mavromatis K."/>
            <person name="Ovchinnikova G."/>
            <person name="Munk A.C."/>
            <person name="Detter J.C."/>
            <person name="Han C."/>
            <person name="Tapia R."/>
            <person name="Land M."/>
            <person name="Hauser L."/>
            <person name="Markowitz V."/>
            <person name="Cheng J.-F."/>
            <person name="Hugenholtz P."/>
            <person name="Woyke T."/>
            <person name="Wu D."/>
            <person name="Tindall B."/>
            <person name="Pomrenke H.G."/>
            <person name="Brambilla E."/>
            <person name="Klenk H.-P."/>
            <person name="Eisen J.A."/>
        </authorList>
    </citation>
    <scope>NUCLEOTIDE SEQUENCE [LARGE SCALE GENOMIC DNA]</scope>
    <source>
        <strain evidence="3">DSM 17093 / CIP 108686 / LMG 22925 / RQ-24</strain>
    </source>
</reference>
<keyword evidence="3" id="KW-1185">Reference proteome</keyword>
<dbReference type="InterPro" id="IPR011032">
    <property type="entry name" value="GroES-like_sf"/>
</dbReference>
<dbReference type="InterPro" id="IPR013149">
    <property type="entry name" value="ADH-like_C"/>
</dbReference>
<dbReference type="Pfam" id="PF08240">
    <property type="entry name" value="ADH_N"/>
    <property type="match status" value="1"/>
</dbReference>
<dbReference type="PANTHER" id="PTHR43677:SF4">
    <property type="entry name" value="QUINONE OXIDOREDUCTASE-LIKE PROTEIN 2"/>
    <property type="match status" value="1"/>
</dbReference>
<dbReference type="HOGENOM" id="CLU_026673_3_4_0"/>
<dbReference type="InterPro" id="IPR013154">
    <property type="entry name" value="ADH-like_N"/>
</dbReference>
<dbReference type="Gene3D" id="3.40.50.720">
    <property type="entry name" value="NAD(P)-binding Rossmann-like Domain"/>
    <property type="match status" value="1"/>
</dbReference>
<dbReference type="CDD" id="cd08241">
    <property type="entry name" value="QOR1"/>
    <property type="match status" value="1"/>
</dbReference>
<organism evidence="2 3">
    <name type="scientific">Truepera radiovictrix (strain DSM 17093 / CIP 108686 / LMG 22925 / RQ-24)</name>
    <dbReference type="NCBI Taxonomy" id="649638"/>
    <lineage>
        <taxon>Bacteria</taxon>
        <taxon>Thermotogati</taxon>
        <taxon>Deinococcota</taxon>
        <taxon>Deinococci</taxon>
        <taxon>Trueperales</taxon>
        <taxon>Trueperaceae</taxon>
        <taxon>Truepera</taxon>
    </lineage>
</organism>
<dbReference type="KEGG" id="tra:Trad_2763"/>
<dbReference type="InterPro" id="IPR036291">
    <property type="entry name" value="NAD(P)-bd_dom_sf"/>
</dbReference>
<protein>
    <submittedName>
        <fullName evidence="2">Alcohol dehydrogenase zinc-binding domain protein</fullName>
    </submittedName>
</protein>
<dbReference type="STRING" id="649638.Trad_2763"/>
<evidence type="ECO:0000313" key="2">
    <source>
        <dbReference type="EMBL" id="ADI15865.1"/>
    </source>
</evidence>
<dbReference type="SMART" id="SM00829">
    <property type="entry name" value="PKS_ER"/>
    <property type="match status" value="1"/>
</dbReference>
<reference evidence="2 3" key="2">
    <citation type="journal article" date="2011" name="Stand. Genomic Sci.">
        <title>Complete genome sequence of Truepera radiovictrix type strain (RQ-24).</title>
        <authorList>
            <person name="Ivanova N."/>
            <person name="Rohde C."/>
            <person name="Munk C."/>
            <person name="Nolan M."/>
            <person name="Lucas S."/>
            <person name="Del Rio T.G."/>
            <person name="Tice H."/>
            <person name="Deshpande S."/>
            <person name="Cheng J.F."/>
            <person name="Tapia R."/>
            <person name="Han C."/>
            <person name="Goodwin L."/>
            <person name="Pitluck S."/>
            <person name="Liolios K."/>
            <person name="Mavromatis K."/>
            <person name="Mikhailova N."/>
            <person name="Pati A."/>
            <person name="Chen A."/>
            <person name="Palaniappan K."/>
            <person name="Land M."/>
            <person name="Hauser L."/>
            <person name="Chang Y.J."/>
            <person name="Jeffries C.D."/>
            <person name="Brambilla E."/>
            <person name="Rohde M."/>
            <person name="Goker M."/>
            <person name="Tindall B.J."/>
            <person name="Woyke T."/>
            <person name="Bristow J."/>
            <person name="Eisen J.A."/>
            <person name="Markowitz V."/>
            <person name="Hugenholtz P."/>
            <person name="Kyrpides N.C."/>
            <person name="Klenk H.P."/>
            <person name="Lapidus A."/>
        </authorList>
    </citation>
    <scope>NUCLEOTIDE SEQUENCE [LARGE SCALE GENOMIC DNA]</scope>
    <source>
        <strain evidence="3">DSM 17093 / CIP 108686 / LMG 22925 / RQ-24</strain>
    </source>
</reference>
<dbReference type="GO" id="GO:0016491">
    <property type="term" value="F:oxidoreductase activity"/>
    <property type="evidence" value="ECO:0007669"/>
    <property type="project" value="InterPro"/>
</dbReference>
<dbReference type="PANTHER" id="PTHR43677">
    <property type="entry name" value="SHORT-CHAIN DEHYDROGENASE/REDUCTASE"/>
    <property type="match status" value="1"/>
</dbReference>
<feature type="domain" description="Enoyl reductase (ER)" evidence="1">
    <location>
        <begin position="10"/>
        <end position="325"/>
    </location>
</feature>
<dbReference type="EMBL" id="CP002049">
    <property type="protein sequence ID" value="ADI15865.1"/>
    <property type="molecule type" value="Genomic_DNA"/>
</dbReference>
<gene>
    <name evidence="2" type="ordered locus">Trad_2763</name>
</gene>